<dbReference type="SUPFAM" id="SSF69618">
    <property type="entry name" value="HemD-like"/>
    <property type="match status" value="1"/>
</dbReference>
<sequence length="224" mass="22946">MTRAVAVLRPEPGNRATVERLHAAGLTAIPLPLFEVAPVPWTPPDPAMFDRLLLTSANAVRHGGPGLSALQSLPVLAVGSATAAAARAAGFAVETTGSSDVADLLAGLGADLRLLWLSGRDRTAIHHPALAQTLAIYRADPRPIATEEAASLANSVALLHSARAASRLADELDRRGIPRMQVRVAALSAKVAQAAGPGWAALAVAAAPHDDALIAAARPLAIDP</sequence>
<feature type="domain" description="Tetrapyrrole biosynthesis uroporphyrinogen III synthase" evidence="1">
    <location>
        <begin position="17"/>
        <end position="215"/>
    </location>
</feature>
<dbReference type="AlphaFoldDB" id="A0A9X2HKZ6"/>
<dbReference type="InterPro" id="IPR003754">
    <property type="entry name" value="4pyrrol_synth_uPrphyn_synth"/>
</dbReference>
<dbReference type="InterPro" id="IPR036108">
    <property type="entry name" value="4pyrrol_syn_uPrphyn_synt_sf"/>
</dbReference>
<evidence type="ECO:0000313" key="3">
    <source>
        <dbReference type="Proteomes" id="UP001139451"/>
    </source>
</evidence>
<name>A0A9X2HKZ6_9SPHN</name>
<accession>A0A9X2HKZ6</accession>
<keyword evidence="2" id="KW-0456">Lyase</keyword>
<organism evidence="2 3">
    <name type="scientific">Sphingomonas tagetis</name>
    <dbReference type="NCBI Taxonomy" id="2949092"/>
    <lineage>
        <taxon>Bacteria</taxon>
        <taxon>Pseudomonadati</taxon>
        <taxon>Pseudomonadota</taxon>
        <taxon>Alphaproteobacteria</taxon>
        <taxon>Sphingomonadales</taxon>
        <taxon>Sphingomonadaceae</taxon>
        <taxon>Sphingomonas</taxon>
    </lineage>
</organism>
<dbReference type="RefSeq" id="WP_254294334.1">
    <property type="nucleotide sequence ID" value="NZ_JAMLDX010000011.1"/>
</dbReference>
<keyword evidence="3" id="KW-1185">Reference proteome</keyword>
<dbReference type="GO" id="GO:0033014">
    <property type="term" value="P:tetrapyrrole biosynthetic process"/>
    <property type="evidence" value="ECO:0007669"/>
    <property type="project" value="InterPro"/>
</dbReference>
<comment type="caution">
    <text evidence="2">The sequence shown here is derived from an EMBL/GenBank/DDBJ whole genome shotgun (WGS) entry which is preliminary data.</text>
</comment>
<dbReference type="EC" id="4.2.1.75" evidence="2"/>
<proteinExistence type="predicted"/>
<dbReference type="Pfam" id="PF02602">
    <property type="entry name" value="HEM4"/>
    <property type="match status" value="1"/>
</dbReference>
<dbReference type="GO" id="GO:0004852">
    <property type="term" value="F:uroporphyrinogen-III synthase activity"/>
    <property type="evidence" value="ECO:0007669"/>
    <property type="project" value="UniProtKB-EC"/>
</dbReference>
<evidence type="ECO:0000259" key="1">
    <source>
        <dbReference type="Pfam" id="PF02602"/>
    </source>
</evidence>
<evidence type="ECO:0000313" key="2">
    <source>
        <dbReference type="EMBL" id="MCP3731602.1"/>
    </source>
</evidence>
<reference evidence="2" key="1">
    <citation type="submission" date="2022-05" db="EMBL/GenBank/DDBJ databases">
        <title>Sphingomonas sp. strain MG17 Genome sequencing and assembly.</title>
        <authorList>
            <person name="Kim I."/>
        </authorList>
    </citation>
    <scope>NUCLEOTIDE SEQUENCE</scope>
    <source>
        <strain evidence="2">MG17</strain>
    </source>
</reference>
<dbReference type="Gene3D" id="3.40.50.10090">
    <property type="match status" value="1"/>
</dbReference>
<dbReference type="Proteomes" id="UP001139451">
    <property type="component" value="Unassembled WGS sequence"/>
</dbReference>
<dbReference type="EMBL" id="JAMLDX010000011">
    <property type="protein sequence ID" value="MCP3731602.1"/>
    <property type="molecule type" value="Genomic_DNA"/>
</dbReference>
<gene>
    <name evidence="2" type="ORF">M9978_14335</name>
</gene>
<protein>
    <submittedName>
        <fullName evidence="2">Uroporphyrinogen-III synthase</fullName>
        <ecNumber evidence="2">4.2.1.75</ecNumber>
    </submittedName>
</protein>